<evidence type="ECO:0000256" key="4">
    <source>
        <dbReference type="ARBA" id="ARBA00022692"/>
    </source>
</evidence>
<keyword evidence="3" id="KW-1003">Cell membrane</keyword>
<keyword evidence="6 7" id="KW-0472">Membrane</keyword>
<accession>A0A1H0S1M5</accession>
<dbReference type="SUPFAM" id="SSF161098">
    <property type="entry name" value="MetI-like"/>
    <property type="match status" value="1"/>
</dbReference>
<keyword evidence="2 7" id="KW-0813">Transport</keyword>
<dbReference type="Pfam" id="PF00528">
    <property type="entry name" value="BPD_transp_1"/>
    <property type="match status" value="1"/>
</dbReference>
<dbReference type="RefSeq" id="WP_090851034.1">
    <property type="nucleotide sequence ID" value="NZ_FNJU01000002.1"/>
</dbReference>
<feature type="domain" description="ABC transmembrane type-1" evidence="8">
    <location>
        <begin position="54"/>
        <end position="234"/>
    </location>
</feature>
<dbReference type="EMBL" id="FNJU01000002">
    <property type="protein sequence ID" value="SDP35731.1"/>
    <property type="molecule type" value="Genomic_DNA"/>
</dbReference>
<dbReference type="GO" id="GO:0055085">
    <property type="term" value="P:transmembrane transport"/>
    <property type="evidence" value="ECO:0007669"/>
    <property type="project" value="InterPro"/>
</dbReference>
<proteinExistence type="inferred from homology"/>
<dbReference type="OrthoDB" id="9796361at2"/>
<evidence type="ECO:0000313" key="10">
    <source>
        <dbReference type="Proteomes" id="UP000199159"/>
    </source>
</evidence>
<reference evidence="10" key="1">
    <citation type="submission" date="2016-10" db="EMBL/GenBank/DDBJ databases">
        <authorList>
            <person name="Varghese N."/>
            <person name="Submissions S."/>
        </authorList>
    </citation>
    <scope>NUCLEOTIDE SEQUENCE [LARGE SCALE GENOMIC DNA]</scope>
    <source>
        <strain evidence="10">IBRC-M10078</strain>
    </source>
</reference>
<dbReference type="PANTHER" id="PTHR30151">
    <property type="entry name" value="ALKANE SULFONATE ABC TRANSPORTER-RELATED, MEMBRANE SUBUNIT"/>
    <property type="match status" value="1"/>
</dbReference>
<dbReference type="Gene3D" id="1.10.3720.10">
    <property type="entry name" value="MetI-like"/>
    <property type="match status" value="1"/>
</dbReference>
<dbReference type="PANTHER" id="PTHR30151:SF0">
    <property type="entry name" value="ABC TRANSPORTER PERMEASE PROTEIN MJ0413-RELATED"/>
    <property type="match status" value="1"/>
</dbReference>
<keyword evidence="10" id="KW-1185">Reference proteome</keyword>
<dbReference type="InterPro" id="IPR035906">
    <property type="entry name" value="MetI-like_sf"/>
</dbReference>
<evidence type="ECO:0000256" key="1">
    <source>
        <dbReference type="ARBA" id="ARBA00004651"/>
    </source>
</evidence>
<keyword evidence="4 7" id="KW-0812">Transmembrane</keyword>
<keyword evidence="5 7" id="KW-1133">Transmembrane helix</keyword>
<sequence length="250" mass="27336">MRAIKRIAFFASLLIIWEVAVRVSGVSESLMPAASRVFEELYIGFSDMTLVYDLQASFKRLFIGLGIGVLIGASLGVLLAKSKTADETLGMLVLALQSVPSIVWLPIAIMWFGMNEISVIFIIVLGATFVMTINMRMGIKNVNPLYIKAAQTMGSTGLDLFVRVIFPASIPYAVTGLKLAWAFAWRALMAGELLSTGPGLGYTLRFASDFGNMSLVIGVMIIIGTVGSIMDLLVFQRIERNIIKRWGLEN</sequence>
<feature type="transmembrane region" description="Helical" evidence="7">
    <location>
        <begin position="119"/>
        <end position="139"/>
    </location>
</feature>
<dbReference type="InterPro" id="IPR000515">
    <property type="entry name" value="MetI-like"/>
</dbReference>
<feature type="transmembrane region" description="Helical" evidence="7">
    <location>
        <begin position="92"/>
        <end position="113"/>
    </location>
</feature>
<name>A0A1H0S1M5_9BACI</name>
<dbReference type="Proteomes" id="UP000199159">
    <property type="component" value="Unassembled WGS sequence"/>
</dbReference>
<dbReference type="STRING" id="930152.SAMN05216565_102502"/>
<organism evidence="9 10">
    <name type="scientific">Litchfieldia salsa</name>
    <dbReference type="NCBI Taxonomy" id="930152"/>
    <lineage>
        <taxon>Bacteria</taxon>
        <taxon>Bacillati</taxon>
        <taxon>Bacillota</taxon>
        <taxon>Bacilli</taxon>
        <taxon>Bacillales</taxon>
        <taxon>Bacillaceae</taxon>
        <taxon>Litchfieldia</taxon>
    </lineage>
</organism>
<evidence type="ECO:0000313" key="9">
    <source>
        <dbReference type="EMBL" id="SDP35731.1"/>
    </source>
</evidence>
<feature type="transmembrane region" description="Helical" evidence="7">
    <location>
        <begin position="61"/>
        <end position="80"/>
    </location>
</feature>
<comment type="similarity">
    <text evidence="7">Belongs to the binding-protein-dependent transport system permease family.</text>
</comment>
<evidence type="ECO:0000256" key="2">
    <source>
        <dbReference type="ARBA" id="ARBA00022448"/>
    </source>
</evidence>
<evidence type="ECO:0000259" key="8">
    <source>
        <dbReference type="PROSITE" id="PS50928"/>
    </source>
</evidence>
<dbReference type="GO" id="GO:0005886">
    <property type="term" value="C:plasma membrane"/>
    <property type="evidence" value="ECO:0007669"/>
    <property type="project" value="UniProtKB-SubCell"/>
</dbReference>
<evidence type="ECO:0000256" key="3">
    <source>
        <dbReference type="ARBA" id="ARBA00022475"/>
    </source>
</evidence>
<dbReference type="PROSITE" id="PS50928">
    <property type="entry name" value="ABC_TM1"/>
    <property type="match status" value="1"/>
</dbReference>
<evidence type="ECO:0000256" key="6">
    <source>
        <dbReference type="ARBA" id="ARBA00023136"/>
    </source>
</evidence>
<evidence type="ECO:0000256" key="5">
    <source>
        <dbReference type="ARBA" id="ARBA00022989"/>
    </source>
</evidence>
<feature type="transmembrane region" description="Helical" evidence="7">
    <location>
        <begin position="213"/>
        <end position="235"/>
    </location>
</feature>
<evidence type="ECO:0000256" key="7">
    <source>
        <dbReference type="RuleBase" id="RU363032"/>
    </source>
</evidence>
<dbReference type="CDD" id="cd06261">
    <property type="entry name" value="TM_PBP2"/>
    <property type="match status" value="1"/>
</dbReference>
<protein>
    <submittedName>
        <fullName evidence="9">NitT/TauT family transport system permease protein</fullName>
    </submittedName>
</protein>
<feature type="transmembrane region" description="Helical" evidence="7">
    <location>
        <begin position="160"/>
        <end position="184"/>
    </location>
</feature>
<dbReference type="AlphaFoldDB" id="A0A1H0S1M5"/>
<gene>
    <name evidence="9" type="ORF">SAMN05216565_102502</name>
</gene>
<comment type="subcellular location">
    <subcellularLocation>
        <location evidence="1 7">Cell membrane</location>
        <topology evidence="1 7">Multi-pass membrane protein</topology>
    </subcellularLocation>
</comment>